<keyword evidence="2" id="KW-0479">Metal-binding</keyword>
<dbReference type="PANTHER" id="PTHR33337">
    <property type="entry name" value="GFA DOMAIN-CONTAINING PROTEIN"/>
    <property type="match status" value="1"/>
</dbReference>
<dbReference type="GO" id="GO:0046872">
    <property type="term" value="F:metal ion binding"/>
    <property type="evidence" value="ECO:0007669"/>
    <property type="project" value="UniProtKB-KW"/>
</dbReference>
<dbReference type="SUPFAM" id="SSF51316">
    <property type="entry name" value="Mss4-like"/>
    <property type="match status" value="1"/>
</dbReference>
<protein>
    <recommendedName>
        <fullName evidence="5">CENP-V/GFA domain-containing protein</fullName>
    </recommendedName>
</protein>
<dbReference type="Gene3D" id="3.90.1590.10">
    <property type="entry name" value="glutathione-dependent formaldehyde- activating enzyme (gfa)"/>
    <property type="match status" value="1"/>
</dbReference>
<evidence type="ECO:0000256" key="3">
    <source>
        <dbReference type="ARBA" id="ARBA00022833"/>
    </source>
</evidence>
<gene>
    <name evidence="6" type="ORF">CDV36_007293</name>
</gene>
<feature type="domain" description="CENP-V/GFA" evidence="5">
    <location>
        <begin position="5"/>
        <end position="120"/>
    </location>
</feature>
<reference evidence="6 7" key="1">
    <citation type="submission" date="2017-06" db="EMBL/GenBank/DDBJ databases">
        <title>Comparative genomic analysis of Ambrosia Fusariam Clade fungi.</title>
        <authorList>
            <person name="Stajich J.E."/>
            <person name="Carrillo J."/>
            <person name="Kijimoto T."/>
            <person name="Eskalen A."/>
            <person name="O'Donnell K."/>
            <person name="Kasson M."/>
        </authorList>
    </citation>
    <scope>NUCLEOTIDE SEQUENCE [LARGE SCALE GENOMIC DNA]</scope>
    <source>
        <strain evidence="6">UCR3666</strain>
    </source>
</reference>
<dbReference type="OrthoDB" id="9985472at2759"/>
<dbReference type="PANTHER" id="PTHR33337:SF30">
    <property type="entry name" value="DUF636 DOMAIN PROTEIN (AFU_ORTHOLOGUE AFUA_1G03180)"/>
    <property type="match status" value="1"/>
</dbReference>
<dbReference type="Pfam" id="PF04828">
    <property type="entry name" value="GFA"/>
    <property type="match status" value="1"/>
</dbReference>
<dbReference type="AlphaFoldDB" id="A0A3M2S7D2"/>
<proteinExistence type="inferred from homology"/>
<dbReference type="InterPro" id="IPR006913">
    <property type="entry name" value="CENP-V/GFA"/>
</dbReference>
<accession>A0A3M2S7D2</accession>
<evidence type="ECO:0000313" key="7">
    <source>
        <dbReference type="Proteomes" id="UP000277212"/>
    </source>
</evidence>
<dbReference type="InterPro" id="IPR011057">
    <property type="entry name" value="Mss4-like_sf"/>
</dbReference>
<dbReference type="GO" id="GO:0016846">
    <property type="term" value="F:carbon-sulfur lyase activity"/>
    <property type="evidence" value="ECO:0007669"/>
    <property type="project" value="InterPro"/>
</dbReference>
<sequence>MASETTGSCLCGACTYSYTGEPALKALCYCGPCRRVSGGTNTVNFAIPEDKFTVTKGQTKSYSAEHEYGMTLTIFFCPDCGSTLWKEATAEHFKGLKLAQGGTLNDAKNLDTTIDAEFYAPERASYLTPINNAAQSKDF</sequence>
<evidence type="ECO:0000256" key="2">
    <source>
        <dbReference type="ARBA" id="ARBA00022723"/>
    </source>
</evidence>
<evidence type="ECO:0000259" key="5">
    <source>
        <dbReference type="PROSITE" id="PS51891"/>
    </source>
</evidence>
<dbReference type="EMBL" id="NKUJ01000118">
    <property type="protein sequence ID" value="RMJ13035.1"/>
    <property type="molecule type" value="Genomic_DNA"/>
</dbReference>
<keyword evidence="4" id="KW-0456">Lyase</keyword>
<comment type="caution">
    <text evidence="6">The sequence shown here is derived from an EMBL/GenBank/DDBJ whole genome shotgun (WGS) entry which is preliminary data.</text>
</comment>
<dbReference type="Proteomes" id="UP000277212">
    <property type="component" value="Unassembled WGS sequence"/>
</dbReference>
<name>A0A3M2S7D2_9HYPO</name>
<evidence type="ECO:0000256" key="1">
    <source>
        <dbReference type="ARBA" id="ARBA00005495"/>
    </source>
</evidence>
<dbReference type="PROSITE" id="PS51891">
    <property type="entry name" value="CENP_V_GFA"/>
    <property type="match status" value="1"/>
</dbReference>
<keyword evidence="7" id="KW-1185">Reference proteome</keyword>
<evidence type="ECO:0000313" key="6">
    <source>
        <dbReference type="EMBL" id="RMJ13035.1"/>
    </source>
</evidence>
<dbReference type="STRING" id="2010991.A0A3M2S7D2"/>
<keyword evidence="3" id="KW-0862">Zinc</keyword>
<evidence type="ECO:0000256" key="4">
    <source>
        <dbReference type="ARBA" id="ARBA00023239"/>
    </source>
</evidence>
<comment type="similarity">
    <text evidence="1">Belongs to the Gfa family.</text>
</comment>
<organism evidence="6 7">
    <name type="scientific">Fusarium kuroshium</name>
    <dbReference type="NCBI Taxonomy" id="2010991"/>
    <lineage>
        <taxon>Eukaryota</taxon>
        <taxon>Fungi</taxon>
        <taxon>Dikarya</taxon>
        <taxon>Ascomycota</taxon>
        <taxon>Pezizomycotina</taxon>
        <taxon>Sordariomycetes</taxon>
        <taxon>Hypocreomycetidae</taxon>
        <taxon>Hypocreales</taxon>
        <taxon>Nectriaceae</taxon>
        <taxon>Fusarium</taxon>
        <taxon>Fusarium solani species complex</taxon>
    </lineage>
</organism>